<keyword evidence="3" id="KW-1185">Reference proteome</keyword>
<dbReference type="InterPro" id="IPR021385">
    <property type="entry name" value="DUF3017"/>
</dbReference>
<evidence type="ECO:0000313" key="3">
    <source>
        <dbReference type="Proteomes" id="UP001500483"/>
    </source>
</evidence>
<accession>A0ABP6RXY2</accession>
<comment type="caution">
    <text evidence="2">The sequence shown here is derived from an EMBL/GenBank/DDBJ whole genome shotgun (WGS) entry which is preliminary data.</text>
</comment>
<keyword evidence="1" id="KW-1133">Transmembrane helix</keyword>
<reference evidence="3" key="1">
    <citation type="journal article" date="2019" name="Int. J. Syst. Evol. Microbiol.">
        <title>The Global Catalogue of Microorganisms (GCM) 10K type strain sequencing project: providing services to taxonomists for standard genome sequencing and annotation.</title>
        <authorList>
            <consortium name="The Broad Institute Genomics Platform"/>
            <consortium name="The Broad Institute Genome Sequencing Center for Infectious Disease"/>
            <person name="Wu L."/>
            <person name="Ma J."/>
        </authorList>
    </citation>
    <scope>NUCLEOTIDE SEQUENCE [LARGE SCALE GENOMIC DNA]</scope>
    <source>
        <strain evidence="3">JCM 9687</strain>
    </source>
</reference>
<name>A0ABP6RXY2_9PSEU</name>
<keyword evidence="1" id="KW-0812">Transmembrane</keyword>
<feature type="transmembrane region" description="Helical" evidence="1">
    <location>
        <begin position="89"/>
        <end position="108"/>
    </location>
</feature>
<feature type="transmembrane region" description="Helical" evidence="1">
    <location>
        <begin position="51"/>
        <end position="69"/>
    </location>
</feature>
<evidence type="ECO:0008006" key="4">
    <source>
        <dbReference type="Google" id="ProtNLM"/>
    </source>
</evidence>
<dbReference type="Pfam" id="PF11222">
    <property type="entry name" value="DUF3017"/>
    <property type="match status" value="1"/>
</dbReference>
<feature type="transmembrane region" description="Helical" evidence="1">
    <location>
        <begin position="23"/>
        <end position="45"/>
    </location>
</feature>
<evidence type="ECO:0000256" key="1">
    <source>
        <dbReference type="SAM" id="Phobius"/>
    </source>
</evidence>
<dbReference type="Proteomes" id="UP001500483">
    <property type="component" value="Unassembled WGS sequence"/>
</dbReference>
<sequence length="110" mass="11919">MTRQFGQAWEAGMNERFGDRAKWAVHVPFALVLLVAAIGFLRIAMHAWREGSMLLSLALLLAAAARAFLPREQVGLIAVRSRTVDLILYGGFGLVLLAVAVTIVGGPLDF</sequence>
<protein>
    <recommendedName>
        <fullName evidence="4">DUF3017 domain-containing protein</fullName>
    </recommendedName>
</protein>
<evidence type="ECO:0000313" key="2">
    <source>
        <dbReference type="EMBL" id="GAA3363074.1"/>
    </source>
</evidence>
<proteinExistence type="predicted"/>
<gene>
    <name evidence="2" type="ORF">GCM10020366_53560</name>
</gene>
<keyword evidence="1" id="KW-0472">Membrane</keyword>
<dbReference type="EMBL" id="BAAAYK010000038">
    <property type="protein sequence ID" value="GAA3363074.1"/>
    <property type="molecule type" value="Genomic_DNA"/>
</dbReference>
<organism evidence="2 3">
    <name type="scientific">Saccharopolyspora gregorii</name>
    <dbReference type="NCBI Taxonomy" id="33914"/>
    <lineage>
        <taxon>Bacteria</taxon>
        <taxon>Bacillati</taxon>
        <taxon>Actinomycetota</taxon>
        <taxon>Actinomycetes</taxon>
        <taxon>Pseudonocardiales</taxon>
        <taxon>Pseudonocardiaceae</taxon>
        <taxon>Saccharopolyspora</taxon>
    </lineage>
</organism>